<dbReference type="AlphaFoldDB" id="A0A9J6F552"/>
<organism evidence="2 3">
    <name type="scientific">Rhipicephalus microplus</name>
    <name type="common">Cattle tick</name>
    <name type="synonym">Boophilus microplus</name>
    <dbReference type="NCBI Taxonomy" id="6941"/>
    <lineage>
        <taxon>Eukaryota</taxon>
        <taxon>Metazoa</taxon>
        <taxon>Ecdysozoa</taxon>
        <taxon>Arthropoda</taxon>
        <taxon>Chelicerata</taxon>
        <taxon>Arachnida</taxon>
        <taxon>Acari</taxon>
        <taxon>Parasitiformes</taxon>
        <taxon>Ixodida</taxon>
        <taxon>Ixodoidea</taxon>
        <taxon>Ixodidae</taxon>
        <taxon>Rhipicephalinae</taxon>
        <taxon>Rhipicephalus</taxon>
        <taxon>Boophilus</taxon>
    </lineage>
</organism>
<proteinExistence type="predicted"/>
<dbReference type="VEuPathDB" id="VectorBase:LOC119173575"/>
<comment type="caution">
    <text evidence="2">The sequence shown here is derived from an EMBL/GenBank/DDBJ whole genome shotgun (WGS) entry which is preliminary data.</text>
</comment>
<feature type="compositionally biased region" description="Basic and acidic residues" evidence="1">
    <location>
        <begin position="446"/>
        <end position="462"/>
    </location>
</feature>
<dbReference type="EMBL" id="JABSTU010000001">
    <property type="protein sequence ID" value="KAH8041232.1"/>
    <property type="molecule type" value="Genomic_DNA"/>
</dbReference>
<feature type="compositionally biased region" description="Low complexity" evidence="1">
    <location>
        <begin position="176"/>
        <end position="188"/>
    </location>
</feature>
<evidence type="ECO:0000313" key="3">
    <source>
        <dbReference type="Proteomes" id="UP000821866"/>
    </source>
</evidence>
<dbReference type="Proteomes" id="UP000821866">
    <property type="component" value="Chromosome 1"/>
</dbReference>
<reference evidence="2" key="1">
    <citation type="journal article" date="2020" name="Cell">
        <title>Large-Scale Comparative Analyses of Tick Genomes Elucidate Their Genetic Diversity and Vector Capacities.</title>
        <authorList>
            <consortium name="Tick Genome and Microbiome Consortium (TIGMIC)"/>
            <person name="Jia N."/>
            <person name="Wang J."/>
            <person name="Shi W."/>
            <person name="Du L."/>
            <person name="Sun Y."/>
            <person name="Zhan W."/>
            <person name="Jiang J.F."/>
            <person name="Wang Q."/>
            <person name="Zhang B."/>
            <person name="Ji P."/>
            <person name="Bell-Sakyi L."/>
            <person name="Cui X.M."/>
            <person name="Yuan T.T."/>
            <person name="Jiang B.G."/>
            <person name="Yang W.F."/>
            <person name="Lam T.T."/>
            <person name="Chang Q.C."/>
            <person name="Ding S.J."/>
            <person name="Wang X.J."/>
            <person name="Zhu J.G."/>
            <person name="Ruan X.D."/>
            <person name="Zhao L."/>
            <person name="Wei J.T."/>
            <person name="Ye R.Z."/>
            <person name="Que T.C."/>
            <person name="Du C.H."/>
            <person name="Zhou Y.H."/>
            <person name="Cheng J.X."/>
            <person name="Dai P.F."/>
            <person name="Guo W.B."/>
            <person name="Han X.H."/>
            <person name="Huang E.J."/>
            <person name="Li L.F."/>
            <person name="Wei W."/>
            <person name="Gao Y.C."/>
            <person name="Liu J.Z."/>
            <person name="Shao H.Z."/>
            <person name="Wang X."/>
            <person name="Wang C.C."/>
            <person name="Yang T.C."/>
            <person name="Huo Q.B."/>
            <person name="Li W."/>
            <person name="Chen H.Y."/>
            <person name="Chen S.E."/>
            <person name="Zhou L.G."/>
            <person name="Ni X.B."/>
            <person name="Tian J.H."/>
            <person name="Sheng Y."/>
            <person name="Liu T."/>
            <person name="Pan Y.S."/>
            <person name="Xia L.Y."/>
            <person name="Li J."/>
            <person name="Zhao F."/>
            <person name="Cao W.C."/>
        </authorList>
    </citation>
    <scope>NUCLEOTIDE SEQUENCE</scope>
    <source>
        <strain evidence="2">Rmic-2018</strain>
    </source>
</reference>
<gene>
    <name evidence="2" type="ORF">HPB51_014380</name>
</gene>
<name>A0A9J6F552_RHIMP</name>
<keyword evidence="3" id="KW-1185">Reference proteome</keyword>
<accession>A0A9J6F552</accession>
<feature type="region of interest" description="Disordered" evidence="1">
    <location>
        <begin position="302"/>
        <end position="328"/>
    </location>
</feature>
<reference evidence="2" key="2">
    <citation type="submission" date="2021-09" db="EMBL/GenBank/DDBJ databases">
        <authorList>
            <person name="Jia N."/>
            <person name="Wang J."/>
            <person name="Shi W."/>
            <person name="Du L."/>
            <person name="Sun Y."/>
            <person name="Zhan W."/>
            <person name="Jiang J."/>
            <person name="Wang Q."/>
            <person name="Zhang B."/>
            <person name="Ji P."/>
            <person name="Sakyi L.B."/>
            <person name="Cui X."/>
            <person name="Yuan T."/>
            <person name="Jiang B."/>
            <person name="Yang W."/>
            <person name="Lam T.T.-Y."/>
            <person name="Chang Q."/>
            <person name="Ding S."/>
            <person name="Wang X."/>
            <person name="Zhu J."/>
            <person name="Ruan X."/>
            <person name="Zhao L."/>
            <person name="Wei J."/>
            <person name="Que T."/>
            <person name="Du C."/>
            <person name="Cheng J."/>
            <person name="Dai P."/>
            <person name="Han X."/>
            <person name="Huang E."/>
            <person name="Gao Y."/>
            <person name="Liu J."/>
            <person name="Shao H."/>
            <person name="Ye R."/>
            <person name="Li L."/>
            <person name="Wei W."/>
            <person name="Wang X."/>
            <person name="Wang C."/>
            <person name="Huo Q."/>
            <person name="Li W."/>
            <person name="Guo W."/>
            <person name="Chen H."/>
            <person name="Chen S."/>
            <person name="Zhou L."/>
            <person name="Zhou L."/>
            <person name="Ni X."/>
            <person name="Tian J."/>
            <person name="Zhou Y."/>
            <person name="Sheng Y."/>
            <person name="Liu T."/>
            <person name="Pan Y."/>
            <person name="Xia L."/>
            <person name="Li J."/>
            <person name="Zhao F."/>
            <person name="Cao W."/>
        </authorList>
    </citation>
    <scope>NUCLEOTIDE SEQUENCE</scope>
    <source>
        <strain evidence="2">Rmic-2018</strain>
        <tissue evidence="2">Larvae</tissue>
    </source>
</reference>
<feature type="region of interest" description="Disordered" evidence="1">
    <location>
        <begin position="427"/>
        <end position="504"/>
    </location>
</feature>
<evidence type="ECO:0008006" key="4">
    <source>
        <dbReference type="Google" id="ProtNLM"/>
    </source>
</evidence>
<feature type="compositionally biased region" description="Basic residues" evidence="1">
    <location>
        <begin position="485"/>
        <end position="502"/>
    </location>
</feature>
<feature type="region of interest" description="Disordered" evidence="1">
    <location>
        <begin position="159"/>
        <end position="200"/>
    </location>
</feature>
<sequence>MLFDARGFNKHGNDAKYRKKVFAILQKNKVLARTLVEARTKISDLESTRCRQQKIDNLALPQIKMWLETNLQFMHTMATNHSRAIKLLEDILTPGQDISITGISDMEMSYSQDRRQSLHPPGRQTYDDFNNVTVIPEENESMIDKSEHPLDSAMIEEDPEVNPCSKVTVRRKTRSTRSTAGRRSSLLATTPVAPDVDEDSDSAVPTFKVVDEQASILLREVTGQEKTVVCAESVVLPPPDKVQGPSVTEYSAAFSYRPKIPRTPDVTSKDTNGFFEDFYSSPLQTRQRTRLSDVPLQPWPRKAETVRQNSRNVRRSGPADFSPSECPSALSSRAMLERAFESPTSALLQQGGNLASLETASPIDLDAPIMEETLRRQSARKSCMSRPSDAKKSSRVTFVVNKTRETMAAAREAPWDLTTVTAECEEAQKAPQRKSLGDMQPYTTHTEARVVERKRDSLEKKQIGGVGAGDAVEKDVPQKADSLPKKARRTGKKSRSKARRSAPQKVNLLGQVTDHPIRSLWMSGPLLQQTKMVPRIPQRGVCAGETCRRRATRSLAFTRITCVGDSLAGFRADRSCARSLRALAISRVIVALADWARPTSCPAADDLPPPTTVQF</sequence>
<evidence type="ECO:0000313" key="2">
    <source>
        <dbReference type="EMBL" id="KAH8041232.1"/>
    </source>
</evidence>
<evidence type="ECO:0000256" key="1">
    <source>
        <dbReference type="SAM" id="MobiDB-lite"/>
    </source>
</evidence>
<feature type="compositionally biased region" description="Basic and acidic residues" evidence="1">
    <location>
        <begin position="471"/>
        <end position="484"/>
    </location>
</feature>
<protein>
    <recommendedName>
        <fullName evidence="4">Shugoshin C-terminal domain-containing protein</fullName>
    </recommendedName>
</protein>